<dbReference type="InterPro" id="IPR011703">
    <property type="entry name" value="ATPase_AAA-3"/>
</dbReference>
<organism evidence="3 4">
    <name type="scientific">Aquirhabdus parva</name>
    <dbReference type="NCBI Taxonomy" id="2283318"/>
    <lineage>
        <taxon>Bacteria</taxon>
        <taxon>Pseudomonadati</taxon>
        <taxon>Pseudomonadota</taxon>
        <taxon>Gammaproteobacteria</taxon>
        <taxon>Moraxellales</taxon>
        <taxon>Moraxellaceae</taxon>
        <taxon>Aquirhabdus</taxon>
    </lineage>
</organism>
<dbReference type="EMBL" id="CP031222">
    <property type="protein sequence ID" value="AXI02819.1"/>
    <property type="molecule type" value="Genomic_DNA"/>
</dbReference>
<protein>
    <submittedName>
        <fullName evidence="3">MoxR family ATPase</fullName>
    </submittedName>
</protein>
<keyword evidence="4" id="KW-1185">Reference proteome</keyword>
<dbReference type="Pfam" id="PF07726">
    <property type="entry name" value="AAA_3"/>
    <property type="match status" value="1"/>
</dbReference>
<dbReference type="PANTHER" id="PTHR42759">
    <property type="entry name" value="MOXR FAMILY PROTEIN"/>
    <property type="match status" value="1"/>
</dbReference>
<dbReference type="AlphaFoldDB" id="A0A345P6B0"/>
<dbReference type="GO" id="GO:0016887">
    <property type="term" value="F:ATP hydrolysis activity"/>
    <property type="evidence" value="ECO:0007669"/>
    <property type="project" value="InterPro"/>
</dbReference>
<evidence type="ECO:0000313" key="3">
    <source>
        <dbReference type="EMBL" id="AXI02819.1"/>
    </source>
</evidence>
<evidence type="ECO:0000313" key="4">
    <source>
        <dbReference type="Proteomes" id="UP000253940"/>
    </source>
</evidence>
<dbReference type="Proteomes" id="UP000253940">
    <property type="component" value="Chromosome"/>
</dbReference>
<accession>A0A345P6B0</accession>
<proteinExistence type="predicted"/>
<dbReference type="KEGG" id="mbah:HYN46_08205"/>
<dbReference type="PIRSF" id="PIRSF002849">
    <property type="entry name" value="AAA_ATPase_chaperone_MoxR_prd"/>
    <property type="match status" value="1"/>
</dbReference>
<dbReference type="SUPFAM" id="SSF52540">
    <property type="entry name" value="P-loop containing nucleoside triphosphate hydrolases"/>
    <property type="match status" value="1"/>
</dbReference>
<reference evidence="3 4" key="1">
    <citation type="submission" date="2018-07" db="EMBL/GenBank/DDBJ databases">
        <title>Genome sequencing of Moraxellaceae gen. HYN0046.</title>
        <authorList>
            <person name="Kim M."/>
            <person name="Yi H."/>
        </authorList>
    </citation>
    <scope>NUCLEOTIDE SEQUENCE [LARGE SCALE GENOMIC DNA]</scope>
    <source>
        <strain evidence="3 4">HYN0046</strain>
    </source>
</reference>
<sequence length="347" mass="38426">MKGVDSVRLESYYSRNHKDIHFVTVDQFVQKHPSATADQSAHTIIQQAKPLIESVLTALGHIILDKPEQIRLSLTCLLAGGHLLLQDLPGMGKTTLAESLARGLGLNYRRVQFTSDMLPTDILGFSMFNPEKQAFEFRPGPIFTQVLLADEINRTSPKTQSALLEAMEERQVSQDGQTRLLPEPFFVIATQNPMQQAGTYPLPESQLDRFLMCLSLGYPSEQAERDLLLGVDRRKLLAQMQPLLEQVTLINWQQAVLQVHVATPVLDYLQRLVLKTRESRQHAGLSTRGVLALKRAAQAYAFVAGRSYTVPEDIQAVFVAVADHRLGGIVAGVSPAGQTLKQVAVVV</sequence>
<evidence type="ECO:0000259" key="1">
    <source>
        <dbReference type="Pfam" id="PF07726"/>
    </source>
</evidence>
<dbReference type="Gene3D" id="1.10.8.80">
    <property type="entry name" value="Magnesium chelatase subunit I, C-Terminal domain"/>
    <property type="match status" value="1"/>
</dbReference>
<dbReference type="InterPro" id="IPR050764">
    <property type="entry name" value="CbbQ/NirQ/NorQ/GpvN"/>
</dbReference>
<dbReference type="InterPro" id="IPR041628">
    <property type="entry name" value="ChlI/MoxR_AAA_lid"/>
</dbReference>
<dbReference type="GO" id="GO:0005524">
    <property type="term" value="F:ATP binding"/>
    <property type="evidence" value="ECO:0007669"/>
    <property type="project" value="InterPro"/>
</dbReference>
<dbReference type="CDD" id="cd00009">
    <property type="entry name" value="AAA"/>
    <property type="match status" value="1"/>
</dbReference>
<gene>
    <name evidence="3" type="ORF">HYN46_08205</name>
</gene>
<name>A0A345P6B0_9GAMM</name>
<evidence type="ECO:0000259" key="2">
    <source>
        <dbReference type="Pfam" id="PF17863"/>
    </source>
</evidence>
<dbReference type="Pfam" id="PF17863">
    <property type="entry name" value="AAA_lid_2"/>
    <property type="match status" value="1"/>
</dbReference>
<dbReference type="PANTHER" id="PTHR42759:SF5">
    <property type="entry name" value="METHANOL DEHYDROGENASE REGULATOR"/>
    <property type="match status" value="1"/>
</dbReference>
<dbReference type="Gene3D" id="3.40.50.300">
    <property type="entry name" value="P-loop containing nucleotide triphosphate hydrolases"/>
    <property type="match status" value="1"/>
</dbReference>
<dbReference type="InterPro" id="IPR027417">
    <property type="entry name" value="P-loop_NTPase"/>
</dbReference>
<feature type="domain" description="ATPase AAA-3" evidence="1">
    <location>
        <begin position="82"/>
        <end position="212"/>
    </location>
</feature>
<feature type="domain" description="ChlI/MoxR AAA lid" evidence="2">
    <location>
        <begin position="281"/>
        <end position="327"/>
    </location>
</feature>
<dbReference type="OrthoDB" id="9808397at2"/>